<dbReference type="EMBL" id="CP141888">
    <property type="protein sequence ID" value="WRT68882.1"/>
    <property type="molecule type" value="Genomic_DNA"/>
</dbReference>
<organism evidence="4 5">
    <name type="scientific">Kwoniella shivajii</name>
    <dbReference type="NCBI Taxonomy" id="564305"/>
    <lineage>
        <taxon>Eukaryota</taxon>
        <taxon>Fungi</taxon>
        <taxon>Dikarya</taxon>
        <taxon>Basidiomycota</taxon>
        <taxon>Agaricomycotina</taxon>
        <taxon>Tremellomycetes</taxon>
        <taxon>Tremellales</taxon>
        <taxon>Cryptococcaceae</taxon>
        <taxon>Kwoniella</taxon>
    </lineage>
</organism>
<name>A0ABZ1D5L3_9TREE</name>
<dbReference type="PROSITE" id="PS50142">
    <property type="entry name" value="RNASE_3_2"/>
    <property type="match status" value="1"/>
</dbReference>
<gene>
    <name evidence="4" type="ORF">IL334_005863</name>
</gene>
<feature type="domain" description="RNase III" evidence="3">
    <location>
        <begin position="33"/>
        <end position="149"/>
    </location>
</feature>
<sequence length="352" mass="39909">MAKQDTSDDVTRNPYRGIFNDIKASEWPFLPPMKDDQLRKAATTHTSVVSTIDNNQYRYERLVFIGEGVLFSFITLLLQDIYPDINRESASILRGKLLSPPILSAISIHYDIPSMVISSRHVVEINKKSIKATAEMFQSYLGGLFYSYEKEYYSMYDENKIDPVLKEKIHSQGNQPQEYPYEGSQKKNNKRRLEHGSTKPTDVQIQVQAQASAYMQITPFLPQLFQPIAMSIYDPTEISFREILSTSKDAKAELHMVLSQNQLPMPTYSEDPVLPPVDQRKGDQGLRWKVSCKAKGPNGGVTVKEEAIAQNKKDAGNIAAYLVLQKIRVVIARERGRNQETDREGAVSGFHT</sequence>
<accession>A0ABZ1D5L3</accession>
<dbReference type="InterPro" id="IPR014720">
    <property type="entry name" value="dsRBD_dom"/>
</dbReference>
<evidence type="ECO:0000256" key="1">
    <source>
        <dbReference type="ARBA" id="ARBA00022884"/>
    </source>
</evidence>
<dbReference type="Gene3D" id="1.10.1520.10">
    <property type="entry name" value="Ribonuclease III domain"/>
    <property type="match status" value="1"/>
</dbReference>
<proteinExistence type="predicted"/>
<dbReference type="SMART" id="SM00358">
    <property type="entry name" value="DSRM"/>
    <property type="match status" value="1"/>
</dbReference>
<dbReference type="GeneID" id="87957993"/>
<evidence type="ECO:0000313" key="4">
    <source>
        <dbReference type="EMBL" id="WRT68882.1"/>
    </source>
</evidence>
<evidence type="ECO:0000259" key="3">
    <source>
        <dbReference type="PROSITE" id="PS50142"/>
    </source>
</evidence>
<feature type="region of interest" description="Disordered" evidence="2">
    <location>
        <begin position="172"/>
        <end position="201"/>
    </location>
</feature>
<dbReference type="RefSeq" id="XP_062793621.1">
    <property type="nucleotide sequence ID" value="XM_062937570.1"/>
</dbReference>
<reference evidence="4 5" key="1">
    <citation type="submission" date="2024-01" db="EMBL/GenBank/DDBJ databases">
        <title>Comparative genomics of Cryptococcus and Kwoniella reveals pathogenesis evolution and contrasting modes of karyotype evolution via chromosome fusion or intercentromeric recombination.</title>
        <authorList>
            <person name="Coelho M.A."/>
            <person name="David-Palma M."/>
            <person name="Shea T."/>
            <person name="Bowers K."/>
            <person name="McGinley-Smith S."/>
            <person name="Mohammad A.W."/>
            <person name="Gnirke A."/>
            <person name="Yurkov A.M."/>
            <person name="Nowrousian M."/>
            <person name="Sun S."/>
            <person name="Cuomo C.A."/>
            <person name="Heitman J."/>
        </authorList>
    </citation>
    <scope>NUCLEOTIDE SEQUENCE [LARGE SCALE GENOMIC DNA]</scope>
    <source>
        <strain evidence="4">CBS 11374</strain>
    </source>
</reference>
<dbReference type="InterPro" id="IPR036389">
    <property type="entry name" value="RNase_III_sf"/>
</dbReference>
<evidence type="ECO:0000313" key="5">
    <source>
        <dbReference type="Proteomes" id="UP001329825"/>
    </source>
</evidence>
<dbReference type="CDD" id="cd00048">
    <property type="entry name" value="DSRM_SF"/>
    <property type="match status" value="1"/>
</dbReference>
<keyword evidence="5" id="KW-1185">Reference proteome</keyword>
<dbReference type="SUPFAM" id="SSF69065">
    <property type="entry name" value="RNase III domain-like"/>
    <property type="match status" value="1"/>
</dbReference>
<dbReference type="Proteomes" id="UP001329825">
    <property type="component" value="Chromosome 8"/>
</dbReference>
<protein>
    <recommendedName>
        <fullName evidence="3">RNase III domain-containing protein</fullName>
    </recommendedName>
</protein>
<dbReference type="InterPro" id="IPR000999">
    <property type="entry name" value="RNase_III_dom"/>
</dbReference>
<dbReference type="SUPFAM" id="SSF54768">
    <property type="entry name" value="dsRNA-binding domain-like"/>
    <property type="match status" value="1"/>
</dbReference>
<keyword evidence="1" id="KW-0694">RNA-binding</keyword>
<dbReference type="Gene3D" id="3.30.160.20">
    <property type="match status" value="1"/>
</dbReference>
<evidence type="ECO:0000256" key="2">
    <source>
        <dbReference type="SAM" id="MobiDB-lite"/>
    </source>
</evidence>